<dbReference type="GO" id="GO:0004888">
    <property type="term" value="F:transmembrane signaling receptor activity"/>
    <property type="evidence" value="ECO:0007669"/>
    <property type="project" value="TreeGrafter"/>
</dbReference>
<gene>
    <name evidence="8" type="primary">LOC114444576</name>
</gene>
<evidence type="ECO:0000256" key="2">
    <source>
        <dbReference type="ARBA" id="ARBA00022475"/>
    </source>
</evidence>
<organism evidence="7 8">
    <name type="scientific">Parambassis ranga</name>
    <name type="common">Indian glassy fish</name>
    <dbReference type="NCBI Taxonomy" id="210632"/>
    <lineage>
        <taxon>Eukaryota</taxon>
        <taxon>Metazoa</taxon>
        <taxon>Chordata</taxon>
        <taxon>Craniata</taxon>
        <taxon>Vertebrata</taxon>
        <taxon>Euteleostomi</taxon>
        <taxon>Actinopterygii</taxon>
        <taxon>Neopterygii</taxon>
        <taxon>Teleostei</taxon>
        <taxon>Neoteleostei</taxon>
        <taxon>Acanthomorphata</taxon>
        <taxon>Ovalentaria</taxon>
        <taxon>Ambassidae</taxon>
        <taxon>Parambassis</taxon>
    </lineage>
</organism>
<keyword evidence="2" id="KW-1003">Cell membrane</keyword>
<dbReference type="AlphaFoldDB" id="A0A6P7JE57"/>
<dbReference type="GeneID" id="114444576"/>
<evidence type="ECO:0000256" key="1">
    <source>
        <dbReference type="ARBA" id="ARBA00004251"/>
    </source>
</evidence>
<evidence type="ECO:0000313" key="8">
    <source>
        <dbReference type="RefSeq" id="XP_028275048.1"/>
    </source>
</evidence>
<name>A0A6P7JE57_9TELE</name>
<dbReference type="PANTHER" id="PTHR10570">
    <property type="entry name" value="T-CELL SURFACE GLYCOPROTEIN CD3 GAMMA CHAIN / DELTA CHAIN"/>
    <property type="match status" value="1"/>
</dbReference>
<dbReference type="GO" id="GO:0009897">
    <property type="term" value="C:external side of plasma membrane"/>
    <property type="evidence" value="ECO:0007669"/>
    <property type="project" value="TreeGrafter"/>
</dbReference>
<feature type="transmembrane region" description="Helical" evidence="5">
    <location>
        <begin position="100"/>
        <end position="122"/>
    </location>
</feature>
<dbReference type="InParanoid" id="A0A6P7JE57"/>
<evidence type="ECO:0000256" key="4">
    <source>
        <dbReference type="SAM" id="MobiDB-lite"/>
    </source>
</evidence>
<keyword evidence="5" id="KW-0812">Transmembrane</keyword>
<dbReference type="RefSeq" id="XP_028275048.1">
    <property type="nucleotide sequence ID" value="XM_028419247.1"/>
</dbReference>
<evidence type="ECO:0000256" key="6">
    <source>
        <dbReference type="SAM" id="SignalP"/>
    </source>
</evidence>
<comment type="subcellular location">
    <subcellularLocation>
        <location evidence="1">Cell membrane</location>
        <topology evidence="1">Single-pass type I membrane protein</topology>
    </subcellularLocation>
</comment>
<dbReference type="GO" id="GO:0042105">
    <property type="term" value="C:alpha-beta T cell receptor complex"/>
    <property type="evidence" value="ECO:0007669"/>
    <property type="project" value="TreeGrafter"/>
</dbReference>
<dbReference type="OrthoDB" id="9947847at2759"/>
<evidence type="ECO:0000256" key="3">
    <source>
        <dbReference type="ARBA" id="ARBA00022729"/>
    </source>
</evidence>
<evidence type="ECO:0000313" key="7">
    <source>
        <dbReference type="Proteomes" id="UP000515145"/>
    </source>
</evidence>
<protein>
    <submittedName>
        <fullName evidence="8">T-cell surface glycoprotein CD3 epsilon chain-like</fullName>
    </submittedName>
</protein>
<reference evidence="8" key="1">
    <citation type="submission" date="2025-08" db="UniProtKB">
        <authorList>
            <consortium name="RefSeq"/>
        </authorList>
    </citation>
    <scope>IDENTIFICATION</scope>
</reference>
<accession>A0A6P7JE57</accession>
<feature type="signal peptide" evidence="6">
    <location>
        <begin position="1"/>
        <end position="22"/>
    </location>
</feature>
<dbReference type="GO" id="GO:0045059">
    <property type="term" value="P:positive thymic T cell selection"/>
    <property type="evidence" value="ECO:0007669"/>
    <property type="project" value="TreeGrafter"/>
</dbReference>
<dbReference type="PANTHER" id="PTHR10570:SF9">
    <property type="entry name" value="T-CELL SURFACE GLYCOPROTEIN CD3 EPSILON CHAIN"/>
    <property type="match status" value="1"/>
</dbReference>
<dbReference type="Proteomes" id="UP000515145">
    <property type="component" value="Chromosome 13"/>
</dbReference>
<proteinExistence type="predicted"/>
<keyword evidence="5" id="KW-1133">Transmembrane helix</keyword>
<dbReference type="GO" id="GO:0007166">
    <property type="term" value="P:cell surface receptor signaling pathway"/>
    <property type="evidence" value="ECO:0007669"/>
    <property type="project" value="TreeGrafter"/>
</dbReference>
<feature type="region of interest" description="Disordered" evidence="4">
    <location>
        <begin position="133"/>
        <end position="168"/>
    </location>
</feature>
<keyword evidence="7" id="KW-1185">Reference proteome</keyword>
<evidence type="ECO:0000256" key="5">
    <source>
        <dbReference type="SAM" id="Phobius"/>
    </source>
</evidence>
<keyword evidence="5" id="KW-0472">Membrane</keyword>
<dbReference type="InterPro" id="IPR015484">
    <property type="entry name" value="CD3_esu/gsu/dsu"/>
</dbReference>
<keyword evidence="3 6" id="KW-0732">Signal</keyword>
<sequence>MHIMGVQAVLVVLVLFTSTVKSESGDASFWRNNVTLTCPEYGSWHGKDLTSAVDGTYYTFKYQGKASYYCEYSDPKDSSKIKYHFHVEGKVCENCFELDALMFGLALAADMVMTIFIMMVIYKYTEKKTSAAPTHSSRARGHSGGPAPPIPSPDYAPLNPHTRSQAVYSTVVNRTG</sequence>
<feature type="chain" id="PRO_5027955638" evidence="6">
    <location>
        <begin position="23"/>
        <end position="176"/>
    </location>
</feature>